<dbReference type="InterPro" id="IPR043009">
    <property type="entry name" value="LOR/SDH_bifunc_enz_cons_dom_sf"/>
</dbReference>
<evidence type="ECO:0000313" key="14">
    <source>
        <dbReference type="EMBL" id="AFU57211.1"/>
    </source>
</evidence>
<keyword evidence="3" id="KW-0520">NAD</keyword>
<dbReference type="STRING" id="1237085.Ngar_c02630"/>
<evidence type="ECO:0000256" key="5">
    <source>
        <dbReference type="ARBA" id="ARBA00052109"/>
    </source>
</evidence>
<feature type="domain" description="LOR/SDH bifunctional enzyme conserved" evidence="11">
    <location>
        <begin position="8"/>
        <end position="105"/>
    </location>
</feature>
<dbReference type="InterPro" id="IPR048963">
    <property type="entry name" value="ArgZ/ArgE-like_C_2nd"/>
</dbReference>
<dbReference type="Gene3D" id="3.40.50.10690">
    <property type="entry name" value="putative lor/sdh protein like domains"/>
    <property type="match status" value="1"/>
</dbReference>
<dbReference type="InterPro" id="IPR048964">
    <property type="entry name" value="ArgZ/ArgE-like_C_1st"/>
</dbReference>
<dbReference type="InParanoid" id="K0I7J4"/>
<dbReference type="RefSeq" id="WP_015017784.1">
    <property type="nucleotide sequence ID" value="NC_018719.1"/>
</dbReference>
<accession>K0I7J4</accession>
<name>K0I7J4_NITGG</name>
<feature type="domain" description="Arginine dihydrolase ArgZ/ArgE-like C-terminal first subdomain" evidence="13">
    <location>
        <begin position="108"/>
        <end position="189"/>
    </location>
</feature>
<evidence type="ECO:0000259" key="11">
    <source>
        <dbReference type="Pfam" id="PF04455"/>
    </source>
</evidence>
<evidence type="ECO:0000256" key="10">
    <source>
        <dbReference type="ARBA" id="ARBA00081581"/>
    </source>
</evidence>
<dbReference type="Gene3D" id="3.30.70.2690">
    <property type="entry name" value="LOR/SDH bifunctional enzyme, conserved domain"/>
    <property type="match status" value="1"/>
</dbReference>
<comment type="function">
    <text evidence="6">Catalyzes the conversion of ornithine to proline, with the release of ammonia.</text>
</comment>
<evidence type="ECO:0000259" key="12">
    <source>
        <dbReference type="Pfam" id="PF21570"/>
    </source>
</evidence>
<comment type="similarity">
    <text evidence="7">Belongs to the AgrE/ArgZ ornithine cyclodeaminase family.</text>
</comment>
<dbReference type="CDD" id="cd12144">
    <property type="entry name" value="SDH_N_domain"/>
    <property type="match status" value="1"/>
</dbReference>
<dbReference type="Proteomes" id="UP000008037">
    <property type="component" value="Chromosome"/>
</dbReference>
<evidence type="ECO:0000256" key="2">
    <source>
        <dbReference type="ARBA" id="ARBA00022741"/>
    </source>
</evidence>
<dbReference type="AlphaFoldDB" id="K0I7J4"/>
<evidence type="ECO:0000256" key="1">
    <source>
        <dbReference type="ARBA" id="ARBA00001911"/>
    </source>
</evidence>
<dbReference type="GeneID" id="13796439"/>
<evidence type="ECO:0000256" key="3">
    <source>
        <dbReference type="ARBA" id="ARBA00023027"/>
    </source>
</evidence>
<dbReference type="PATRIC" id="fig|1237085.11.peg.258"/>
<dbReference type="EC" id="4.3.1.12" evidence="8"/>
<comment type="catalytic activity">
    <reaction evidence="5">
        <text>L-ornithine = L-proline + NH4(+)</text>
        <dbReference type="Rhea" id="RHEA:24368"/>
        <dbReference type="ChEBI" id="CHEBI:28938"/>
        <dbReference type="ChEBI" id="CHEBI:46911"/>
        <dbReference type="ChEBI" id="CHEBI:60039"/>
        <dbReference type="EC" id="4.3.1.12"/>
    </reaction>
</comment>
<dbReference type="InterPro" id="IPR005239">
    <property type="entry name" value="ArgZ/ArgE-like"/>
</dbReference>
<evidence type="ECO:0000256" key="9">
    <source>
        <dbReference type="ARBA" id="ARBA00072993"/>
    </source>
</evidence>
<protein>
    <recommendedName>
        <fullName evidence="9">Ornithine cyclodeaminase</fullName>
        <ecNumber evidence="8">4.3.1.12</ecNumber>
    </recommendedName>
    <alternativeName>
        <fullName evidence="10">Archaeal ornithine cyclodeaminase</fullName>
    </alternativeName>
</protein>
<comment type="cofactor">
    <cofactor evidence="1">
        <name>NAD(+)</name>
        <dbReference type="ChEBI" id="CHEBI:57540"/>
    </cofactor>
</comment>
<feature type="domain" description="Arginine dihydrolase ArgZ/ArgE-like C-terminal second subdomain" evidence="12">
    <location>
        <begin position="192"/>
        <end position="402"/>
    </location>
</feature>
<evidence type="ECO:0000256" key="7">
    <source>
        <dbReference type="ARBA" id="ARBA00061348"/>
    </source>
</evidence>
<dbReference type="InterPro" id="IPR007545">
    <property type="entry name" value="LOR/SDH_bifunc_enz_cons_dom"/>
</dbReference>
<evidence type="ECO:0000256" key="4">
    <source>
        <dbReference type="ARBA" id="ARBA00023239"/>
    </source>
</evidence>
<dbReference type="GO" id="GO:0000166">
    <property type="term" value="F:nucleotide binding"/>
    <property type="evidence" value="ECO:0007669"/>
    <property type="project" value="UniProtKB-KW"/>
</dbReference>
<dbReference type="GO" id="GO:0008473">
    <property type="term" value="F:ornithine cyclodeaminase activity"/>
    <property type="evidence" value="ECO:0007669"/>
    <property type="project" value="UniProtKB-EC"/>
</dbReference>
<dbReference type="Pfam" id="PF04455">
    <property type="entry name" value="Saccharop_dh_N"/>
    <property type="match status" value="1"/>
</dbReference>
<evidence type="ECO:0000259" key="13">
    <source>
        <dbReference type="Pfam" id="PF21571"/>
    </source>
</evidence>
<dbReference type="KEGG" id="nga:Ngar_c02630"/>
<evidence type="ECO:0000313" key="15">
    <source>
        <dbReference type="Proteomes" id="UP000008037"/>
    </source>
</evidence>
<dbReference type="Pfam" id="PF21570">
    <property type="entry name" value="ArgZ-like_C_2nd"/>
    <property type="match status" value="1"/>
</dbReference>
<sequence length="415" mass="45514">MADNRFEQEIEVKGHLIDSMILTRIFDSIMDMQGDFQVLEFTVGKKKGDPSYARLLVKGKSKTHLESILEQVFREGAQPVSVQEVRLEPAPKDMVMPDDFYSTTNNATQVYYGGQWIDVQNMMMDKCIVVDTRRKTAECKMVRDIVKGDLVVVGERGVKIIPLERPREGVDIFQFMSSASSSERPTQHIARKVASDIYSTKKEGGKIVVVSGPVLVHSGAAEALASLIRMGYIDGLLAGNALAVHDVENALLGTSLGMRVKDGTLAIRGHRNHMEAINEVFKAGGLRAMVDKKILKSGVMYECIKNNVPFVLAGSIRDDGPLPDVVTDVVEAQRKYKEIVKGARMVLMFSTMLHSIAVGNMLPASVKVVAVDISQPVVTKLIDRGTAQAIGIVTDVGAFLPIVVEHLKQIANKHS</sequence>
<reference evidence="14 15" key="1">
    <citation type="journal article" date="2012" name="Environ. Microbiol.">
        <title>The genome of the ammonia-oxidizing Candidatus Nitrososphaera gargensis: insights into metabolic versatility and environmental adaptations.</title>
        <authorList>
            <person name="Spang A."/>
            <person name="Poehlein A."/>
            <person name="Offre P."/>
            <person name="Zumbragel S."/>
            <person name="Haider S."/>
            <person name="Rychlik N."/>
            <person name="Nowka B."/>
            <person name="Schmeisser C."/>
            <person name="Lebedeva E.V."/>
            <person name="Rattei T."/>
            <person name="Bohm C."/>
            <person name="Schmid M."/>
            <person name="Galushko A."/>
            <person name="Hatzenpichler R."/>
            <person name="Weinmaier T."/>
            <person name="Daniel R."/>
            <person name="Schleper C."/>
            <person name="Spieck E."/>
            <person name="Streit W."/>
            <person name="Wagner M."/>
        </authorList>
    </citation>
    <scope>NUCLEOTIDE SEQUENCE [LARGE SCALE GENOMIC DNA]</scope>
    <source>
        <strain evidence="15">Ga9.2</strain>
    </source>
</reference>
<dbReference type="NCBIfam" id="TIGR00300">
    <property type="entry name" value="TIGR00300 family protein"/>
    <property type="match status" value="1"/>
</dbReference>
<dbReference type="EMBL" id="CP002408">
    <property type="protein sequence ID" value="AFU57211.1"/>
    <property type="molecule type" value="Genomic_DNA"/>
</dbReference>
<dbReference type="HOGENOM" id="CLU_056125_0_0_2"/>
<keyword evidence="4" id="KW-0456">Lyase</keyword>
<gene>
    <name evidence="14" type="ordered locus">Ngar_c02630</name>
</gene>
<organism evidence="14 15">
    <name type="scientific">Nitrososphaera gargensis (strain Ga9.2)</name>
    <dbReference type="NCBI Taxonomy" id="1237085"/>
    <lineage>
        <taxon>Archaea</taxon>
        <taxon>Nitrososphaerota</taxon>
        <taxon>Nitrososphaeria</taxon>
        <taxon>Nitrososphaerales</taxon>
        <taxon>Nitrososphaeraceae</taxon>
        <taxon>Nitrososphaera</taxon>
    </lineage>
</organism>
<evidence type="ECO:0000256" key="6">
    <source>
        <dbReference type="ARBA" id="ARBA00056756"/>
    </source>
</evidence>
<proteinExistence type="inferred from homology"/>
<keyword evidence="2" id="KW-0547">Nucleotide-binding</keyword>
<keyword evidence="15" id="KW-1185">Reference proteome</keyword>
<evidence type="ECO:0000256" key="8">
    <source>
        <dbReference type="ARBA" id="ARBA00066346"/>
    </source>
</evidence>
<dbReference type="BioCyc" id="CNIT1237085:G1324-263-MONOMER"/>
<dbReference type="Pfam" id="PF21571">
    <property type="entry name" value="ArgZ-like_C_1st"/>
    <property type="match status" value="1"/>
</dbReference>